<dbReference type="EMBL" id="VSSQ01007190">
    <property type="protein sequence ID" value="MPM35143.1"/>
    <property type="molecule type" value="Genomic_DNA"/>
</dbReference>
<organism evidence="2">
    <name type="scientific">bioreactor metagenome</name>
    <dbReference type="NCBI Taxonomy" id="1076179"/>
    <lineage>
        <taxon>unclassified sequences</taxon>
        <taxon>metagenomes</taxon>
        <taxon>ecological metagenomes</taxon>
    </lineage>
</organism>
<dbReference type="AlphaFoldDB" id="A0A644Z8V3"/>
<name>A0A644Z8V3_9ZZZZ</name>
<keyword evidence="1" id="KW-0472">Membrane</keyword>
<comment type="caution">
    <text evidence="2">The sequence shown here is derived from an EMBL/GenBank/DDBJ whole genome shotgun (WGS) entry which is preliminary data.</text>
</comment>
<feature type="transmembrane region" description="Helical" evidence="1">
    <location>
        <begin position="6"/>
        <end position="26"/>
    </location>
</feature>
<reference evidence="2" key="1">
    <citation type="submission" date="2019-08" db="EMBL/GenBank/DDBJ databases">
        <authorList>
            <person name="Kucharzyk K."/>
            <person name="Murdoch R.W."/>
            <person name="Higgins S."/>
            <person name="Loffler F."/>
        </authorList>
    </citation>
    <scope>NUCLEOTIDE SEQUENCE</scope>
</reference>
<evidence type="ECO:0000313" key="2">
    <source>
        <dbReference type="EMBL" id="MPM35143.1"/>
    </source>
</evidence>
<protein>
    <recommendedName>
        <fullName evidence="3">DUF4083 domain-containing protein</fullName>
    </recommendedName>
</protein>
<keyword evidence="1" id="KW-1133">Transmembrane helix</keyword>
<accession>A0A644Z8V3</accession>
<evidence type="ECO:0000256" key="1">
    <source>
        <dbReference type="SAM" id="Phobius"/>
    </source>
</evidence>
<proteinExistence type="predicted"/>
<sequence length="59" mass="6805">MEVNYTIILVTIINVILLAAIGVVLYKAAKSFKRFVERNREIDKKIDLILKKLEEGDSR</sequence>
<evidence type="ECO:0008006" key="3">
    <source>
        <dbReference type="Google" id="ProtNLM"/>
    </source>
</evidence>
<gene>
    <name evidence="2" type="ORF">SDC9_81733</name>
</gene>
<keyword evidence="1" id="KW-0812">Transmembrane</keyword>